<evidence type="ECO:0000256" key="4">
    <source>
        <dbReference type="RuleBase" id="RU003465"/>
    </source>
</evidence>
<dbReference type="STRING" id="1314781.A0A165PS86"/>
<evidence type="ECO:0000313" key="7">
    <source>
        <dbReference type="Proteomes" id="UP000077266"/>
    </source>
</evidence>
<dbReference type="PANTHER" id="PTHR13832">
    <property type="entry name" value="PROTEIN PHOSPHATASE 2C"/>
    <property type="match status" value="1"/>
</dbReference>
<dbReference type="PANTHER" id="PTHR13832:SF589">
    <property type="entry name" value="[PYRUVATE DEHYDROGENASE [ACETYL-TRANSFERRING]]-PHOSPHATASE 2, MITOCHONDRIAL"/>
    <property type="match status" value="1"/>
</dbReference>
<sequence length="405" mass="44264">MLCLAARTLRRSTPFSLTRRTVSDVVKYQSQGGTVRVPLGSPKVIGIVSTRGTRDHQEDAFQAAALSLPPDELARSVSKHHDINWHPSDLPKDLASQVLFVGIYDGHGGGQASSFLKHNLHTLFETVEPSQVPEVYKWLRGQGGYFRRWRGGELADWANPADNPDGRAPPFDLSARASLAFLTADKQFTEGDPEHSPTCGATASVALLQPLDVPAAPFFSAHKIAVTVAHVGDTRVLLCATDGGRVEPLSETHHAETRGESARLRRMGTSRVMDSFGESRWMGALANTRCIGDSQYKQFGVTPEPTITTRLLEGPHYAYMILVSDGISGILSDDEIVDLARDAADPHVAAQTILSFAEELGTQDNSTVIVVPLAGWGKIHGPDATKELRDYRRRQAMNSEREHRM</sequence>
<dbReference type="InterPro" id="IPR015655">
    <property type="entry name" value="PP2C"/>
</dbReference>
<proteinExistence type="inferred from homology"/>
<dbReference type="InterPro" id="IPR036457">
    <property type="entry name" value="PPM-type-like_dom_sf"/>
</dbReference>
<reference evidence="6 7" key="1">
    <citation type="journal article" date="2016" name="Mol. Biol. Evol.">
        <title>Comparative Genomics of Early-Diverging Mushroom-Forming Fungi Provides Insights into the Origins of Lignocellulose Decay Capabilities.</title>
        <authorList>
            <person name="Nagy L.G."/>
            <person name="Riley R."/>
            <person name="Tritt A."/>
            <person name="Adam C."/>
            <person name="Daum C."/>
            <person name="Floudas D."/>
            <person name="Sun H."/>
            <person name="Yadav J.S."/>
            <person name="Pangilinan J."/>
            <person name="Larsson K.H."/>
            <person name="Matsuura K."/>
            <person name="Barry K."/>
            <person name="Labutti K."/>
            <person name="Kuo R."/>
            <person name="Ohm R.A."/>
            <person name="Bhattacharya S.S."/>
            <person name="Shirouzu T."/>
            <person name="Yoshinaga Y."/>
            <person name="Martin F.M."/>
            <person name="Grigoriev I.V."/>
            <person name="Hibbett D.S."/>
        </authorList>
    </citation>
    <scope>NUCLEOTIDE SEQUENCE [LARGE SCALE GENOMIC DNA]</scope>
    <source>
        <strain evidence="6 7">HHB12029</strain>
    </source>
</reference>
<comment type="similarity">
    <text evidence="4">Belongs to the PP2C family.</text>
</comment>
<dbReference type="SUPFAM" id="SSF81606">
    <property type="entry name" value="PP2C-like"/>
    <property type="match status" value="1"/>
</dbReference>
<evidence type="ECO:0000256" key="1">
    <source>
        <dbReference type="ARBA" id="ARBA00022723"/>
    </source>
</evidence>
<gene>
    <name evidence="6" type="ORF">EXIGLDRAFT_637144</name>
</gene>
<dbReference type="Pfam" id="PF00481">
    <property type="entry name" value="PP2C"/>
    <property type="match status" value="1"/>
</dbReference>
<dbReference type="SMART" id="SM00332">
    <property type="entry name" value="PP2Cc"/>
    <property type="match status" value="1"/>
</dbReference>
<evidence type="ECO:0000256" key="2">
    <source>
        <dbReference type="ARBA" id="ARBA00022801"/>
    </source>
</evidence>
<keyword evidence="3 4" id="KW-0904">Protein phosphatase</keyword>
<keyword evidence="7" id="KW-1185">Reference proteome</keyword>
<dbReference type="InterPro" id="IPR000222">
    <property type="entry name" value="PP2C_BS"/>
</dbReference>
<organism evidence="6 7">
    <name type="scientific">Exidia glandulosa HHB12029</name>
    <dbReference type="NCBI Taxonomy" id="1314781"/>
    <lineage>
        <taxon>Eukaryota</taxon>
        <taxon>Fungi</taxon>
        <taxon>Dikarya</taxon>
        <taxon>Basidiomycota</taxon>
        <taxon>Agaricomycotina</taxon>
        <taxon>Agaricomycetes</taxon>
        <taxon>Auriculariales</taxon>
        <taxon>Exidiaceae</taxon>
        <taxon>Exidia</taxon>
    </lineage>
</organism>
<evidence type="ECO:0000259" key="5">
    <source>
        <dbReference type="PROSITE" id="PS51746"/>
    </source>
</evidence>
<keyword evidence="2 4" id="KW-0378">Hydrolase</keyword>
<dbReference type="PROSITE" id="PS01032">
    <property type="entry name" value="PPM_1"/>
    <property type="match status" value="1"/>
</dbReference>
<dbReference type="OrthoDB" id="416093at2759"/>
<dbReference type="PROSITE" id="PS51746">
    <property type="entry name" value="PPM_2"/>
    <property type="match status" value="1"/>
</dbReference>
<dbReference type="CDD" id="cd00143">
    <property type="entry name" value="PP2Cc"/>
    <property type="match status" value="1"/>
</dbReference>
<keyword evidence="1" id="KW-0479">Metal-binding</keyword>
<dbReference type="GO" id="GO:0046872">
    <property type="term" value="F:metal ion binding"/>
    <property type="evidence" value="ECO:0007669"/>
    <property type="project" value="UniProtKB-KW"/>
</dbReference>
<dbReference type="AlphaFoldDB" id="A0A165PS86"/>
<dbReference type="InParanoid" id="A0A165PS86"/>
<accession>A0A165PS86</accession>
<evidence type="ECO:0000256" key="3">
    <source>
        <dbReference type="ARBA" id="ARBA00022912"/>
    </source>
</evidence>
<dbReference type="GO" id="GO:0004722">
    <property type="term" value="F:protein serine/threonine phosphatase activity"/>
    <property type="evidence" value="ECO:0007669"/>
    <property type="project" value="InterPro"/>
</dbReference>
<dbReference type="FunCoup" id="A0A165PS86">
    <property type="interactions" value="44"/>
</dbReference>
<dbReference type="Proteomes" id="UP000077266">
    <property type="component" value="Unassembled WGS sequence"/>
</dbReference>
<dbReference type="EMBL" id="KV425887">
    <property type="protein sequence ID" value="KZW02601.1"/>
    <property type="molecule type" value="Genomic_DNA"/>
</dbReference>
<dbReference type="InterPro" id="IPR001932">
    <property type="entry name" value="PPM-type_phosphatase-like_dom"/>
</dbReference>
<name>A0A165PS86_EXIGL</name>
<protein>
    <submittedName>
        <fullName evidence="6">Protein serine/threonine phosphatase 2C</fullName>
    </submittedName>
</protein>
<dbReference type="Gene3D" id="3.60.40.10">
    <property type="entry name" value="PPM-type phosphatase domain"/>
    <property type="match status" value="1"/>
</dbReference>
<feature type="domain" description="PPM-type phosphatase" evidence="5">
    <location>
        <begin position="44"/>
        <end position="373"/>
    </location>
</feature>
<evidence type="ECO:0000313" key="6">
    <source>
        <dbReference type="EMBL" id="KZW02601.1"/>
    </source>
</evidence>